<keyword evidence="7 10" id="KW-0030">Aminoacyl-tRNA synthetase</keyword>
<keyword evidence="5" id="KW-0067">ATP-binding</keyword>
<dbReference type="InterPro" id="IPR001278">
    <property type="entry name" value="Arg-tRNA-ligase"/>
</dbReference>
<dbReference type="NCBIfam" id="TIGR00456">
    <property type="entry name" value="argS"/>
    <property type="match status" value="1"/>
</dbReference>
<dbReference type="Pfam" id="PF05746">
    <property type="entry name" value="DALR_1"/>
    <property type="match status" value="1"/>
</dbReference>
<organism evidence="10">
    <name type="scientific">Hyperionvirus sp</name>
    <dbReference type="NCBI Taxonomy" id="2487770"/>
    <lineage>
        <taxon>Viruses</taxon>
        <taxon>Varidnaviria</taxon>
        <taxon>Bamfordvirae</taxon>
        <taxon>Nucleocytoviricota</taxon>
        <taxon>Megaviricetes</taxon>
        <taxon>Imitervirales</taxon>
        <taxon>Mimiviridae</taxon>
        <taxon>Klosneuvirinae</taxon>
    </lineage>
</organism>
<dbReference type="InterPro" id="IPR035684">
    <property type="entry name" value="ArgRS_core"/>
</dbReference>
<comment type="similarity">
    <text evidence="1">Belongs to the class-I aminoacyl-tRNA synthetase family.</text>
</comment>
<gene>
    <name evidence="10" type="ORF">Hyperionvirus8_2</name>
</gene>
<sequence length="633" mass="71595">MDWIGKMGESKSGNIIEVLGEKVLLAFKNSGLNIGGWKPKIMLCKLDDIDYTVNNIGLLFKNNGNEKVVGVLGAICKELELVSENMYVVSPAKFYINFCLNKIFLHRFVLGVLRESDVVKKAGMRLKIAVDFSSPNVAKEMHVGHLRSTIIGDVIANIAEVRGHEVLRINHIGDFGQNFGMIIEWIILNGLAEKVFSNELPISLQEIYKKAKNDFKDDVGFQERASGNTVRLQNGDGADIVVKLWVKICEMSRISYQSVYDRLGIRVVECGESFYQKFIERVVTELNDKKLTKTDIAGEKKRLVVESEYSVEKKKVDEKGDEYLEKSHDVLTLIKHNGGYTYDTTDVACLWYRLNVLRANKVYYVVDSGQSTHFVQLFDVAKKAKWLTDTQMVEHIDFGIVSGDDGKRLRSRDGHTIKLIDLLDRAIVETKRIMILNYQEHEKSKGAAAAAEKKEIAVDDETIKSLAYGSIKYADLSINRKENYTFSYERMLNFKGNTLIYVMYARIRALAVLNNIPKEVTKELIVEYFSQFAGSGGNPDLNKGDYDILLKMATLESVMIEAEKGYPHHICKYLFNLADLLNNSYSANRCIMYAPDGVTIVAINKSRVALYHALVKIMDVCFGLLNIKLVNKL</sequence>
<keyword evidence="4" id="KW-0547">Nucleotide-binding</keyword>
<dbReference type="PANTHER" id="PTHR11956">
    <property type="entry name" value="ARGINYL-TRNA SYNTHETASE"/>
    <property type="match status" value="1"/>
</dbReference>
<evidence type="ECO:0000256" key="6">
    <source>
        <dbReference type="ARBA" id="ARBA00022917"/>
    </source>
</evidence>
<accession>A0A3G5A8F2</accession>
<evidence type="ECO:0000256" key="2">
    <source>
        <dbReference type="ARBA" id="ARBA00012837"/>
    </source>
</evidence>
<dbReference type="Pfam" id="PF00750">
    <property type="entry name" value="tRNA-synt_1d"/>
    <property type="match status" value="1"/>
</dbReference>
<dbReference type="SUPFAM" id="SSF47323">
    <property type="entry name" value="Anticodon-binding domain of a subclass of class I aminoacyl-tRNA synthetases"/>
    <property type="match status" value="1"/>
</dbReference>
<dbReference type="PRINTS" id="PR01038">
    <property type="entry name" value="TRNASYNTHARG"/>
</dbReference>
<protein>
    <recommendedName>
        <fullName evidence="2">arginine--tRNA ligase</fullName>
        <ecNumber evidence="2">6.1.1.19</ecNumber>
    </recommendedName>
</protein>
<dbReference type="InterPro" id="IPR008909">
    <property type="entry name" value="DALR_anticod-bd"/>
</dbReference>
<dbReference type="SMART" id="SM00836">
    <property type="entry name" value="DALR_1"/>
    <property type="match status" value="1"/>
</dbReference>
<keyword evidence="6" id="KW-0648">Protein biosynthesis</keyword>
<dbReference type="EMBL" id="MK072390">
    <property type="protein sequence ID" value="AYV83518.1"/>
    <property type="molecule type" value="Genomic_DNA"/>
</dbReference>
<dbReference type="EC" id="6.1.1.19" evidence="2"/>
<dbReference type="InterPro" id="IPR009080">
    <property type="entry name" value="tRNAsynth_Ia_anticodon-bd"/>
</dbReference>
<name>A0A3G5A8F2_9VIRU</name>
<evidence type="ECO:0000256" key="8">
    <source>
        <dbReference type="ARBA" id="ARBA00049339"/>
    </source>
</evidence>
<evidence type="ECO:0000256" key="3">
    <source>
        <dbReference type="ARBA" id="ARBA00022598"/>
    </source>
</evidence>
<dbReference type="GO" id="GO:0004814">
    <property type="term" value="F:arginine-tRNA ligase activity"/>
    <property type="evidence" value="ECO:0007669"/>
    <property type="project" value="UniProtKB-EC"/>
</dbReference>
<evidence type="ECO:0000256" key="7">
    <source>
        <dbReference type="ARBA" id="ARBA00023146"/>
    </source>
</evidence>
<dbReference type="GO" id="GO:0005524">
    <property type="term" value="F:ATP binding"/>
    <property type="evidence" value="ECO:0007669"/>
    <property type="project" value="UniProtKB-KW"/>
</dbReference>
<dbReference type="InterPro" id="IPR001412">
    <property type="entry name" value="aa-tRNA-synth_I_CS"/>
</dbReference>
<dbReference type="PANTHER" id="PTHR11956:SF5">
    <property type="entry name" value="ARGININE--TRNA LIGASE, CYTOPLASMIC"/>
    <property type="match status" value="1"/>
</dbReference>
<reference evidence="10" key="1">
    <citation type="submission" date="2018-10" db="EMBL/GenBank/DDBJ databases">
        <title>Hidden diversity of soil giant viruses.</title>
        <authorList>
            <person name="Schulz F."/>
            <person name="Alteio L."/>
            <person name="Goudeau D."/>
            <person name="Ryan E.M."/>
            <person name="Malmstrom R.R."/>
            <person name="Blanchard J."/>
            <person name="Woyke T."/>
        </authorList>
    </citation>
    <scope>NUCLEOTIDE SEQUENCE</scope>
    <source>
        <strain evidence="10">HYV1</strain>
    </source>
</reference>
<evidence type="ECO:0000256" key="5">
    <source>
        <dbReference type="ARBA" id="ARBA00022840"/>
    </source>
</evidence>
<proteinExistence type="inferred from homology"/>
<keyword evidence="3" id="KW-0436">Ligase</keyword>
<feature type="domain" description="DALR anticodon binding" evidence="9">
    <location>
        <begin position="502"/>
        <end position="633"/>
    </location>
</feature>
<dbReference type="InterPro" id="IPR014729">
    <property type="entry name" value="Rossmann-like_a/b/a_fold"/>
</dbReference>
<dbReference type="Gene3D" id="3.40.50.620">
    <property type="entry name" value="HUPs"/>
    <property type="match status" value="1"/>
</dbReference>
<evidence type="ECO:0000259" key="9">
    <source>
        <dbReference type="SMART" id="SM00836"/>
    </source>
</evidence>
<dbReference type="PROSITE" id="PS00178">
    <property type="entry name" value="AA_TRNA_LIGASE_I"/>
    <property type="match status" value="1"/>
</dbReference>
<comment type="catalytic activity">
    <reaction evidence="8">
        <text>tRNA(Arg) + L-arginine + ATP = L-arginyl-tRNA(Arg) + AMP + diphosphate</text>
        <dbReference type="Rhea" id="RHEA:20301"/>
        <dbReference type="Rhea" id="RHEA-COMP:9658"/>
        <dbReference type="Rhea" id="RHEA-COMP:9673"/>
        <dbReference type="ChEBI" id="CHEBI:30616"/>
        <dbReference type="ChEBI" id="CHEBI:32682"/>
        <dbReference type="ChEBI" id="CHEBI:33019"/>
        <dbReference type="ChEBI" id="CHEBI:78442"/>
        <dbReference type="ChEBI" id="CHEBI:78513"/>
        <dbReference type="ChEBI" id="CHEBI:456215"/>
        <dbReference type="EC" id="6.1.1.19"/>
    </reaction>
</comment>
<dbReference type="SUPFAM" id="SSF52374">
    <property type="entry name" value="Nucleotidylyl transferase"/>
    <property type="match status" value="1"/>
</dbReference>
<evidence type="ECO:0000256" key="1">
    <source>
        <dbReference type="ARBA" id="ARBA00005594"/>
    </source>
</evidence>
<dbReference type="Gene3D" id="1.10.730.10">
    <property type="entry name" value="Isoleucyl-tRNA Synthetase, Domain 1"/>
    <property type="match status" value="1"/>
</dbReference>
<evidence type="ECO:0000313" key="10">
    <source>
        <dbReference type="EMBL" id="AYV83518.1"/>
    </source>
</evidence>
<evidence type="ECO:0000256" key="4">
    <source>
        <dbReference type="ARBA" id="ARBA00022741"/>
    </source>
</evidence>